<evidence type="ECO:0000313" key="2">
    <source>
        <dbReference type="EMBL" id="USI71574.1"/>
    </source>
</evidence>
<dbReference type="Proteomes" id="UP001056937">
    <property type="component" value="Chromosome 1"/>
</dbReference>
<evidence type="ECO:0000313" key="3">
    <source>
        <dbReference type="Proteomes" id="UP001056937"/>
    </source>
</evidence>
<sequence length="139" mass="15190">MLLLDHVSIGVPDLDAARPFYDAIMEALGVSKVYDRVDAIGYGARCSADDVQSSCLAVYLDQSPIATNRRHWCFKASTRDQVDSFHRRGLATGGRSDGGPGVRPHYHEHYYGAFLFDPAGNRVEAVCHAGEPADPPISR</sequence>
<feature type="domain" description="VOC" evidence="1">
    <location>
        <begin position="3"/>
        <end position="128"/>
    </location>
</feature>
<proteinExistence type="predicted"/>
<dbReference type="RefSeq" id="WP_252165387.1">
    <property type="nucleotide sequence ID" value="NZ_CP084930.1"/>
</dbReference>
<dbReference type="PROSITE" id="PS51819">
    <property type="entry name" value="VOC"/>
    <property type="match status" value="1"/>
</dbReference>
<organism evidence="2 3">
    <name type="scientific">Sphingomonas morindae</name>
    <dbReference type="NCBI Taxonomy" id="1541170"/>
    <lineage>
        <taxon>Bacteria</taxon>
        <taxon>Pseudomonadati</taxon>
        <taxon>Pseudomonadota</taxon>
        <taxon>Alphaproteobacteria</taxon>
        <taxon>Sphingomonadales</taxon>
        <taxon>Sphingomonadaceae</taxon>
        <taxon>Sphingomonas</taxon>
    </lineage>
</organism>
<keyword evidence="3" id="KW-1185">Reference proteome</keyword>
<dbReference type="PANTHER" id="PTHR35006:SF2">
    <property type="entry name" value="GLYOXALASE FAMILY PROTEIN (AFU_ORTHOLOGUE AFUA_5G14830)"/>
    <property type="match status" value="1"/>
</dbReference>
<dbReference type="Gene3D" id="3.10.180.10">
    <property type="entry name" value="2,3-Dihydroxybiphenyl 1,2-Dioxygenase, domain 1"/>
    <property type="match status" value="1"/>
</dbReference>
<dbReference type="EMBL" id="CP084930">
    <property type="protein sequence ID" value="USI71574.1"/>
    <property type="molecule type" value="Genomic_DNA"/>
</dbReference>
<accession>A0ABY4X3W1</accession>
<name>A0ABY4X3W1_9SPHN</name>
<dbReference type="Pfam" id="PF00903">
    <property type="entry name" value="Glyoxalase"/>
    <property type="match status" value="1"/>
</dbReference>
<gene>
    <name evidence="2" type="ORF">LHA26_09505</name>
</gene>
<dbReference type="InterPro" id="IPR037523">
    <property type="entry name" value="VOC_core"/>
</dbReference>
<dbReference type="InterPro" id="IPR029068">
    <property type="entry name" value="Glyas_Bleomycin-R_OHBP_Dase"/>
</dbReference>
<dbReference type="SUPFAM" id="SSF54593">
    <property type="entry name" value="Glyoxalase/Bleomycin resistance protein/Dihydroxybiphenyl dioxygenase"/>
    <property type="match status" value="1"/>
</dbReference>
<protein>
    <submittedName>
        <fullName evidence="2">VOC family protein</fullName>
    </submittedName>
</protein>
<evidence type="ECO:0000259" key="1">
    <source>
        <dbReference type="PROSITE" id="PS51819"/>
    </source>
</evidence>
<dbReference type="CDD" id="cd07262">
    <property type="entry name" value="VOC_like"/>
    <property type="match status" value="1"/>
</dbReference>
<dbReference type="InterPro" id="IPR004360">
    <property type="entry name" value="Glyas_Fos-R_dOase_dom"/>
</dbReference>
<reference evidence="2" key="1">
    <citation type="journal article" date="2022" name="Toxins">
        <title>Genomic Analysis of Sphingopyxis sp. USTB-05 for Biodegrading Cyanobacterial Hepatotoxins.</title>
        <authorList>
            <person name="Liu C."/>
            <person name="Xu Q."/>
            <person name="Zhao Z."/>
            <person name="Zhang H."/>
            <person name="Liu X."/>
            <person name="Yin C."/>
            <person name="Liu Y."/>
            <person name="Yan H."/>
        </authorList>
    </citation>
    <scope>NUCLEOTIDE SEQUENCE</scope>
    <source>
        <strain evidence="2">NBD5</strain>
    </source>
</reference>
<dbReference type="PANTHER" id="PTHR35006">
    <property type="entry name" value="GLYOXALASE FAMILY PROTEIN (AFU_ORTHOLOGUE AFUA_5G14830)"/>
    <property type="match status" value="1"/>
</dbReference>